<accession>A0AAP2RIT0</accession>
<organism evidence="2 3">
    <name type="scientific">Lientehia hominis</name>
    <dbReference type="NCBI Taxonomy" id="2897778"/>
    <lineage>
        <taxon>Bacteria</taxon>
        <taxon>Bacillati</taxon>
        <taxon>Bacillota</taxon>
        <taxon>Clostridia</taxon>
        <taxon>Lachnospirales</taxon>
        <taxon>Lachnospiraceae</taxon>
        <taxon>Lientehia</taxon>
    </lineage>
</organism>
<dbReference type="EMBL" id="JAJNOR010000004">
    <property type="protein sequence ID" value="MCD2492516.1"/>
    <property type="molecule type" value="Genomic_DNA"/>
</dbReference>
<gene>
    <name evidence="2" type="ORF">LQE92_07710</name>
</gene>
<dbReference type="InterPro" id="IPR052345">
    <property type="entry name" value="Rad_response_metalloprotease"/>
</dbReference>
<feature type="domain" description="IrrE N-terminal-like" evidence="1">
    <location>
        <begin position="60"/>
        <end position="143"/>
    </location>
</feature>
<keyword evidence="3" id="KW-1185">Reference proteome</keyword>
<evidence type="ECO:0000259" key="1">
    <source>
        <dbReference type="Pfam" id="PF06114"/>
    </source>
</evidence>
<dbReference type="Pfam" id="PF06114">
    <property type="entry name" value="Peptidase_M78"/>
    <property type="match status" value="1"/>
</dbReference>
<reference evidence="2 3" key="1">
    <citation type="submission" date="2021-11" db="EMBL/GenBank/DDBJ databases">
        <title>Lacrimispora sp. nov. NSJ-141 isolated from human feces.</title>
        <authorList>
            <person name="Abdugheni R."/>
        </authorList>
    </citation>
    <scope>NUCLEOTIDE SEQUENCE [LARGE SCALE GENOMIC DNA]</scope>
    <source>
        <strain evidence="2 3">NSJ-141</strain>
    </source>
</reference>
<dbReference type="RefSeq" id="WP_231062410.1">
    <property type="nucleotide sequence ID" value="NZ_JAJNOR010000004.1"/>
</dbReference>
<dbReference type="PANTHER" id="PTHR43236:SF2">
    <property type="entry name" value="BLL0069 PROTEIN"/>
    <property type="match status" value="1"/>
</dbReference>
<protein>
    <submittedName>
        <fullName evidence="2">ImmA/IrrE family metallo-endopeptidase</fullName>
    </submittedName>
</protein>
<comment type="caution">
    <text evidence="2">The sequence shown here is derived from an EMBL/GenBank/DDBJ whole genome shotgun (WGS) entry which is preliminary data.</text>
</comment>
<dbReference type="Gene3D" id="1.10.10.2910">
    <property type="match status" value="1"/>
</dbReference>
<name>A0AAP2RIT0_9FIRM</name>
<evidence type="ECO:0000313" key="2">
    <source>
        <dbReference type="EMBL" id="MCD2492516.1"/>
    </source>
</evidence>
<proteinExistence type="predicted"/>
<sequence>MEYNLIEQKILEAYRVLDIRSFPIDCFEVLKKYGFRVCSYQDMGRKNPELYQMALRYSEDAFRYKKRIYYNQDVPDRRIRFSLAHEFGHCILNHRGENPKQELEANYFAGRFLAPAMAIHYTHCRNARDVSNVFDISLEAAGYAYRNYQSWVRSAARRMNAYDKAMYEHFYDTKKKKFICRRSPSFPWGEELSLENHMVLGEEI</sequence>
<dbReference type="InterPro" id="IPR010359">
    <property type="entry name" value="IrrE_HExxH"/>
</dbReference>
<evidence type="ECO:0000313" key="3">
    <source>
        <dbReference type="Proteomes" id="UP001299265"/>
    </source>
</evidence>
<dbReference type="AlphaFoldDB" id="A0AAP2RIT0"/>
<dbReference type="Proteomes" id="UP001299265">
    <property type="component" value="Unassembled WGS sequence"/>
</dbReference>
<dbReference type="PANTHER" id="PTHR43236">
    <property type="entry name" value="ANTITOXIN HIGA1"/>
    <property type="match status" value="1"/>
</dbReference>